<keyword evidence="3" id="KW-1185">Reference proteome</keyword>
<evidence type="ECO:0000313" key="3">
    <source>
        <dbReference type="Proteomes" id="UP001190926"/>
    </source>
</evidence>
<sequence length="134" mass="15536">MQPRRFRRGDLVEVASVEEGFVGSYYEATVVADIAKHGYVVQYRALLKEDMSGPLRETATAAEVRPRPPPLAAVEYRFDDVVDAFDNDGWWWGRITGRGRDGYTVFFDTTGDEIFYPKNRLRIHQEWMNGRWIS</sequence>
<dbReference type="PANTHER" id="PTHR31917:SF148">
    <property type="entry name" value="DUF724 DOMAIN-CONTAINING PROTEIN 2"/>
    <property type="match status" value="1"/>
</dbReference>
<accession>A0AAD4PB69</accession>
<evidence type="ECO:0000259" key="1">
    <source>
        <dbReference type="SMART" id="SM00743"/>
    </source>
</evidence>
<reference evidence="2 3" key="1">
    <citation type="journal article" date="2021" name="Nat. Commun.">
        <title>Incipient diploidization of the medicinal plant Perilla within 10,000 years.</title>
        <authorList>
            <person name="Zhang Y."/>
            <person name="Shen Q."/>
            <person name="Leng L."/>
            <person name="Zhang D."/>
            <person name="Chen S."/>
            <person name="Shi Y."/>
            <person name="Ning Z."/>
            <person name="Chen S."/>
        </authorList>
    </citation>
    <scope>NUCLEOTIDE SEQUENCE [LARGE SCALE GENOMIC DNA]</scope>
    <source>
        <strain evidence="3">cv. PC099</strain>
    </source>
</reference>
<dbReference type="SMART" id="SM00743">
    <property type="entry name" value="Agenet"/>
    <property type="match status" value="2"/>
</dbReference>
<dbReference type="CDD" id="cd20406">
    <property type="entry name" value="Tudor_Agenet_AtDUF_rpt2_4"/>
    <property type="match status" value="1"/>
</dbReference>
<protein>
    <recommendedName>
        <fullName evidence="1">Agenet domain-containing protein</fullName>
    </recommendedName>
</protein>
<proteinExistence type="predicted"/>
<feature type="domain" description="Agenet" evidence="1">
    <location>
        <begin position="74"/>
        <end position="129"/>
    </location>
</feature>
<dbReference type="CDD" id="cd20405">
    <property type="entry name" value="Tudor_Agenet_AtDUF_rpt1_3"/>
    <property type="match status" value="1"/>
</dbReference>
<dbReference type="PANTHER" id="PTHR31917">
    <property type="entry name" value="AGENET DOMAIN-CONTAINING PROTEIN-RELATED"/>
    <property type="match status" value="1"/>
</dbReference>
<dbReference type="InterPro" id="IPR008395">
    <property type="entry name" value="Agenet-like_dom"/>
</dbReference>
<dbReference type="EMBL" id="SDAM02000057">
    <property type="protein sequence ID" value="KAH6833528.1"/>
    <property type="molecule type" value="Genomic_DNA"/>
</dbReference>
<organism evidence="2 3">
    <name type="scientific">Perilla frutescens var. hirtella</name>
    <name type="common">Perilla citriodora</name>
    <name type="synonym">Perilla setoyensis</name>
    <dbReference type="NCBI Taxonomy" id="608512"/>
    <lineage>
        <taxon>Eukaryota</taxon>
        <taxon>Viridiplantae</taxon>
        <taxon>Streptophyta</taxon>
        <taxon>Embryophyta</taxon>
        <taxon>Tracheophyta</taxon>
        <taxon>Spermatophyta</taxon>
        <taxon>Magnoliopsida</taxon>
        <taxon>eudicotyledons</taxon>
        <taxon>Gunneridae</taxon>
        <taxon>Pentapetalae</taxon>
        <taxon>asterids</taxon>
        <taxon>lamiids</taxon>
        <taxon>Lamiales</taxon>
        <taxon>Lamiaceae</taxon>
        <taxon>Nepetoideae</taxon>
        <taxon>Elsholtzieae</taxon>
        <taxon>Perilla</taxon>
    </lineage>
</organism>
<dbReference type="Pfam" id="PF05641">
    <property type="entry name" value="Agenet"/>
    <property type="match status" value="1"/>
</dbReference>
<feature type="domain" description="Agenet" evidence="1">
    <location>
        <begin position="4"/>
        <end position="72"/>
    </location>
</feature>
<name>A0AAD4PB69_PERFH</name>
<dbReference type="Proteomes" id="UP001190926">
    <property type="component" value="Unassembled WGS sequence"/>
</dbReference>
<dbReference type="AlphaFoldDB" id="A0AAD4PB69"/>
<dbReference type="InterPro" id="IPR014002">
    <property type="entry name" value="Agenet_dom_plant"/>
</dbReference>
<comment type="caution">
    <text evidence="2">The sequence shown here is derived from an EMBL/GenBank/DDBJ whole genome shotgun (WGS) entry which is preliminary data.</text>
</comment>
<gene>
    <name evidence="2" type="ORF">C2S53_004907</name>
</gene>
<evidence type="ECO:0000313" key="2">
    <source>
        <dbReference type="EMBL" id="KAH6833528.1"/>
    </source>
</evidence>